<dbReference type="PANTHER" id="PTHR23020">
    <property type="entry name" value="UNCHARACTERIZED NUCLEAR HORMONE RECEPTOR-RELATED"/>
    <property type="match status" value="1"/>
</dbReference>
<proteinExistence type="evidence at transcript level"/>
<dbReference type="SUPFAM" id="SSF56112">
    <property type="entry name" value="Protein kinase-like (PK-like)"/>
    <property type="match status" value="1"/>
</dbReference>
<dbReference type="InterPro" id="IPR015897">
    <property type="entry name" value="CHK_kinase-like"/>
</dbReference>
<dbReference type="Gene3D" id="3.90.1200.10">
    <property type="match status" value="1"/>
</dbReference>
<feature type="domain" description="CHK kinase-like" evidence="1">
    <location>
        <begin position="219"/>
        <end position="405"/>
    </location>
</feature>
<reference evidence="2" key="1">
    <citation type="journal article" date="2011" name="Genome Res.">
        <title>Deep small RNA sequencing from the nematode Ascaris reveals conservation, functional diversification, and novel developmental profiles.</title>
        <authorList>
            <person name="Wang J."/>
            <person name="Czech B."/>
            <person name="Crunk A."/>
            <person name="Wallace A."/>
            <person name="Mitreva M."/>
            <person name="Hannon G.J."/>
            <person name="Davis R.E."/>
        </authorList>
    </citation>
    <scope>NUCLEOTIDE SEQUENCE</scope>
</reference>
<dbReference type="InterPro" id="IPR011009">
    <property type="entry name" value="Kinase-like_dom_sf"/>
</dbReference>
<dbReference type="AlphaFoldDB" id="F1KVK0"/>
<dbReference type="Pfam" id="PF07914">
    <property type="entry name" value="DUF1679"/>
    <property type="match status" value="1"/>
</dbReference>
<dbReference type="PANTHER" id="PTHR23020:SF8">
    <property type="entry name" value="CHK KINASE-LIKE DOMAIN-CONTAINING PROTEIN"/>
    <property type="match status" value="1"/>
</dbReference>
<dbReference type="InterPro" id="IPR052961">
    <property type="entry name" value="Oxido-Kinase-like_Enzymes"/>
</dbReference>
<organism evidence="2">
    <name type="scientific">Ascaris suum</name>
    <name type="common">Pig roundworm</name>
    <name type="synonym">Ascaris lumbricoides</name>
    <dbReference type="NCBI Taxonomy" id="6253"/>
    <lineage>
        <taxon>Eukaryota</taxon>
        <taxon>Metazoa</taxon>
        <taxon>Ecdysozoa</taxon>
        <taxon>Nematoda</taxon>
        <taxon>Chromadorea</taxon>
        <taxon>Rhabditida</taxon>
        <taxon>Spirurina</taxon>
        <taxon>Ascaridomorpha</taxon>
        <taxon>Ascaridoidea</taxon>
        <taxon>Ascarididae</taxon>
        <taxon>Ascaris</taxon>
    </lineage>
</organism>
<name>F1KVK0_ASCSU</name>
<sequence>MQKHPPFLFEQLEECFIRVYPFAMCGALLAFGPVMRSDIEKRYPERREELLAVMREKMIAQTMAYDNDSDDEKRILGTSVEWSCVEEKLRCALQTESRFGANKSANRIGMGQGFVSYICRLHLDWIPKNEDLPQTVVIKIPAIDITRQLIKVMNTEGEMEKAANSDPEILLAKFEPMLRRCHNTEVSFYELVHSSGMHIKVPETYVLQKFTEHCNQGFIVMADQGTDATVLSLFNNVTPEEIMQVFDSLAEVNAYSLAHPECFANITTTSLADLFQIHDQTSMLPGMLKSVTNLDEEKLGPLTEEVEGYIKEILDPTIVSRLHEEMGMKPVLSHGDLWTANVIWKSDGERRNLAAIIDWQLAHPGTPSEDMARMMAASLSAKDRRNHLNGILEHYYNKLTELLRTEPPFTFQQLKDSFVRIYAFEMLAVAPGLGALMQTQVENLPEEEKASLLELMREKAIGLFEDIIYYYKLNKQT</sequence>
<dbReference type="SMART" id="SM00587">
    <property type="entry name" value="CHK"/>
    <property type="match status" value="1"/>
</dbReference>
<dbReference type="InterPro" id="IPR012877">
    <property type="entry name" value="Dhs-27"/>
</dbReference>
<evidence type="ECO:0000259" key="1">
    <source>
        <dbReference type="SMART" id="SM00587"/>
    </source>
</evidence>
<protein>
    <submittedName>
        <fullName evidence="2">Oxidoreductase dhs-27</fullName>
    </submittedName>
</protein>
<dbReference type="EMBL" id="JI166597">
    <property type="protein sequence ID" value="ADY41904.1"/>
    <property type="molecule type" value="mRNA"/>
</dbReference>
<accession>F1KVK0</accession>
<evidence type="ECO:0000313" key="2">
    <source>
        <dbReference type="EMBL" id="ADY41904.1"/>
    </source>
</evidence>